<accession>Q75F42</accession>
<evidence type="ECO:0000259" key="10">
    <source>
        <dbReference type="Pfam" id="PF25084"/>
    </source>
</evidence>
<evidence type="ECO:0000313" key="12">
    <source>
        <dbReference type="Proteomes" id="UP000000591"/>
    </source>
</evidence>
<dbReference type="FunCoup" id="Q75F42">
    <property type="interactions" value="572"/>
</dbReference>
<evidence type="ECO:0000256" key="7">
    <source>
        <dbReference type="ARBA" id="ARBA00044229"/>
    </source>
</evidence>
<evidence type="ECO:0000256" key="9">
    <source>
        <dbReference type="SAM" id="MobiDB-lite"/>
    </source>
</evidence>
<dbReference type="InParanoid" id="Q75F42"/>
<dbReference type="PANTHER" id="PTHR45989:SF1">
    <property type="entry name" value="TRANSLATION INITIATION FACTOR EIF-2B SUBUNIT GAMMA"/>
    <property type="match status" value="1"/>
</dbReference>
<dbReference type="CDD" id="cd04652">
    <property type="entry name" value="LbH_eIF2B_gamma_C"/>
    <property type="match status" value="1"/>
</dbReference>
<dbReference type="KEGG" id="ago:AGOS_AAL114C"/>
<dbReference type="GO" id="GO:0006446">
    <property type="term" value="P:regulation of translational initiation"/>
    <property type="evidence" value="ECO:0007669"/>
    <property type="project" value="EnsemblFungi"/>
</dbReference>
<dbReference type="HOGENOM" id="CLU_016743_3_0_1"/>
<reference evidence="12" key="2">
    <citation type="journal article" date="2013" name="G3 (Bethesda)">
        <title>Genomes of Ashbya fungi isolated from insects reveal four mating-type loci, numerous translocations, lack of transposons, and distinct gene duplications.</title>
        <authorList>
            <person name="Dietrich F.S."/>
            <person name="Voegeli S."/>
            <person name="Kuo S."/>
            <person name="Philippsen P."/>
        </authorList>
    </citation>
    <scope>GENOME REANNOTATION</scope>
    <source>
        <strain evidence="12">ATCC 10895 / CBS 109.51 / FGSC 9923 / NRRL Y-1056</strain>
    </source>
</reference>
<sequence>MNFQAFVFCGKGLKLAPFSNTRGDKGMPKPLLPVANRAMLEYVLDWCDQAQFKEINIVVDEGDEEVMQEGLAGFMQFREECYDVLSKNVGGFHTHYLRKPAPIQFIGAKSEFTGEILQQELLERITGDFVLLPCDFITNIPPQIFLDQYLNRDHDSLAMAVYYQNAFENIDKKQIKKFFTVYTDNEDSMKQPVLLDIYSREDVEKTKYLKMRSQMLWRYPNSTVSVKLLNSYIYFCSHELVHLLSTDDSAVAADSDGSDSEDEVGSRNPNQIRPSYFRNKTKMVKDPMNGRKSFAKLFRDIARRSWQHSRPRETVSIFIMPDVGIFIRANNLSAYMEANRYILKIKSASTSHTVPVTGSSSAIGADSVIGASCTILGKTNVKRSVVGANCKIGNRCRIVGSILLDGAEIDDEVTLENVIVGKFGKVGKKTKLTNCYVEGYYSVAPRTVLKGETLANIYIEGENEFDDSDMDTSSSEESTDQSEMYNEEEYEGDDLFER</sequence>
<dbReference type="AlphaFoldDB" id="Q75F42"/>
<dbReference type="Pfam" id="PF25084">
    <property type="entry name" value="LbH_EIF2B"/>
    <property type="match status" value="1"/>
</dbReference>
<evidence type="ECO:0000256" key="1">
    <source>
        <dbReference type="ARBA" id="ARBA00004514"/>
    </source>
</evidence>
<dbReference type="InterPro" id="IPR029044">
    <property type="entry name" value="Nucleotide-diphossugar_trans"/>
</dbReference>
<dbReference type="GO" id="GO:0005829">
    <property type="term" value="C:cytosol"/>
    <property type="evidence" value="ECO:0007669"/>
    <property type="project" value="UniProtKB-SubCell"/>
</dbReference>
<keyword evidence="3" id="KW-0963">Cytoplasm</keyword>
<dbReference type="Gene3D" id="3.90.550.10">
    <property type="entry name" value="Spore Coat Polysaccharide Biosynthesis Protein SpsA, Chain A"/>
    <property type="match status" value="1"/>
</dbReference>
<keyword evidence="12" id="KW-1185">Reference proteome</keyword>
<dbReference type="eggNOG" id="KOG1462">
    <property type="taxonomic scope" value="Eukaryota"/>
</dbReference>
<comment type="subcellular location">
    <subcellularLocation>
        <location evidence="1">Cytoplasm</location>
        <location evidence="1">Cytosol</location>
    </subcellularLocation>
</comment>
<comment type="subunit">
    <text evidence="8">Component of the translation initiation factor 2B (eIF2B) complex which is a heterodecamer of two sets of five different subunits: alpha, beta, gamma, delta and epsilon. Subunits alpha, beta and delta comprise a regulatory subcomplex and subunits epsilon and gamma comprise a catalytic subcomplex. Within the complex, the hexameric regulatory complex resides at the center, with the two heterodimeric catalytic subcomplexes bound on opposite sides.</text>
</comment>
<dbReference type="RefSeq" id="NP_982428.1">
    <property type="nucleotide sequence ID" value="NM_207781.1"/>
</dbReference>
<dbReference type="GO" id="GO:0005851">
    <property type="term" value="C:eukaryotic translation initiation factor 2B complex"/>
    <property type="evidence" value="ECO:0000318"/>
    <property type="project" value="GO_Central"/>
</dbReference>
<reference evidence="11 12" key="1">
    <citation type="journal article" date="2004" name="Science">
        <title>The Ashbya gossypii genome as a tool for mapping the ancient Saccharomyces cerevisiae genome.</title>
        <authorList>
            <person name="Dietrich F.S."/>
            <person name="Voegeli S."/>
            <person name="Brachat S."/>
            <person name="Lerch A."/>
            <person name="Gates K."/>
            <person name="Steiner S."/>
            <person name="Mohr C."/>
            <person name="Pohlmann R."/>
            <person name="Luedi P."/>
            <person name="Choi S."/>
            <person name="Wing R.A."/>
            <person name="Flavier A."/>
            <person name="Gaffney T.D."/>
            <person name="Philippsen P."/>
        </authorList>
    </citation>
    <scope>NUCLEOTIDE SEQUENCE [LARGE SCALE GENOMIC DNA]</scope>
    <source>
        <strain evidence="12">ATCC 10895 / CBS 109.51 / FGSC 9923 / NRRL Y-1056</strain>
    </source>
</reference>
<dbReference type="STRING" id="284811.Q75F42"/>
<feature type="compositionally biased region" description="Acidic residues" evidence="9">
    <location>
        <begin position="477"/>
        <end position="498"/>
    </location>
</feature>
<dbReference type="EMBL" id="AE016814">
    <property type="protein sequence ID" value="AAS50252.1"/>
    <property type="molecule type" value="Genomic_DNA"/>
</dbReference>
<evidence type="ECO:0000256" key="2">
    <source>
        <dbReference type="ARBA" id="ARBA00007878"/>
    </source>
</evidence>
<evidence type="ECO:0000256" key="5">
    <source>
        <dbReference type="ARBA" id="ARBA00022917"/>
    </source>
</evidence>
<dbReference type="GO" id="GO:0003743">
    <property type="term" value="F:translation initiation factor activity"/>
    <property type="evidence" value="ECO:0000318"/>
    <property type="project" value="GO_Central"/>
</dbReference>
<evidence type="ECO:0000256" key="3">
    <source>
        <dbReference type="ARBA" id="ARBA00022490"/>
    </source>
</evidence>
<protein>
    <recommendedName>
        <fullName evidence="6">Translation initiation factor eIF2B subunit gamma</fullName>
    </recommendedName>
    <alternativeName>
        <fullName evidence="7">eIF2B GDP-GTP exchange factor subunit gamma</fullName>
    </alternativeName>
</protein>
<dbReference type="GO" id="GO:0002183">
    <property type="term" value="P:cytoplasmic translational initiation"/>
    <property type="evidence" value="ECO:0000318"/>
    <property type="project" value="GO_Central"/>
</dbReference>
<feature type="region of interest" description="Disordered" evidence="9">
    <location>
        <begin position="462"/>
        <end position="498"/>
    </location>
</feature>
<comment type="similarity">
    <text evidence="2">Belongs to the eIF-2B gamma/epsilon subunits family.</text>
</comment>
<dbReference type="SUPFAM" id="SSF53448">
    <property type="entry name" value="Nucleotide-diphospho-sugar transferases"/>
    <property type="match status" value="1"/>
</dbReference>
<name>Q75F42_EREGS</name>
<proteinExistence type="inferred from homology"/>
<evidence type="ECO:0000256" key="8">
    <source>
        <dbReference type="ARBA" id="ARBA00046432"/>
    </source>
</evidence>
<dbReference type="GeneID" id="4618648"/>
<dbReference type="OrthoDB" id="10250549at2759"/>
<organism evidence="11 12">
    <name type="scientific">Eremothecium gossypii (strain ATCC 10895 / CBS 109.51 / FGSC 9923 / NRRL Y-1056)</name>
    <name type="common">Yeast</name>
    <name type="synonym">Ashbya gossypii</name>
    <dbReference type="NCBI Taxonomy" id="284811"/>
    <lineage>
        <taxon>Eukaryota</taxon>
        <taxon>Fungi</taxon>
        <taxon>Dikarya</taxon>
        <taxon>Ascomycota</taxon>
        <taxon>Saccharomycotina</taxon>
        <taxon>Saccharomycetes</taxon>
        <taxon>Saccharomycetales</taxon>
        <taxon>Saccharomycetaceae</taxon>
        <taxon>Eremothecium</taxon>
    </lineage>
</organism>
<keyword evidence="4" id="KW-0396">Initiation factor</keyword>
<dbReference type="InterPro" id="IPR051960">
    <property type="entry name" value="eIF2B_gamma"/>
</dbReference>
<feature type="region of interest" description="Disordered" evidence="9">
    <location>
        <begin position="252"/>
        <end position="273"/>
    </location>
</feature>
<feature type="domain" description="EIF2B subunit epsilon/gamma LbH" evidence="10">
    <location>
        <begin position="358"/>
        <end position="435"/>
    </location>
</feature>
<dbReference type="OMA" id="YPKCLIQ"/>
<dbReference type="GO" id="GO:1903574">
    <property type="term" value="P:negative regulation of cellular response to amino acid starvation"/>
    <property type="evidence" value="ECO:0007669"/>
    <property type="project" value="EnsemblFungi"/>
</dbReference>
<dbReference type="PANTHER" id="PTHR45989">
    <property type="entry name" value="TRANSLATION INITIATION FACTOR EIF-2B SUBUNIT GAMMA"/>
    <property type="match status" value="1"/>
</dbReference>
<dbReference type="InterPro" id="IPR056764">
    <property type="entry name" value="LbH_EIF2B3/5"/>
</dbReference>
<gene>
    <name evidence="11" type="ORF">AGOS_AAL114C</name>
</gene>
<keyword evidence="5" id="KW-0648">Protein biosynthesis</keyword>
<evidence type="ECO:0000256" key="6">
    <source>
        <dbReference type="ARBA" id="ARBA00044196"/>
    </source>
</evidence>
<dbReference type="GO" id="GO:0005085">
    <property type="term" value="F:guanyl-nucleotide exchange factor activity"/>
    <property type="evidence" value="ECO:0000318"/>
    <property type="project" value="GO_Central"/>
</dbReference>
<dbReference type="Proteomes" id="UP000000591">
    <property type="component" value="Chromosome I"/>
</dbReference>
<evidence type="ECO:0000313" key="11">
    <source>
        <dbReference type="EMBL" id="AAS50252.1"/>
    </source>
</evidence>
<dbReference type="Gene3D" id="2.160.10.10">
    <property type="entry name" value="Hexapeptide repeat proteins"/>
    <property type="match status" value="1"/>
</dbReference>
<evidence type="ECO:0000256" key="4">
    <source>
        <dbReference type="ARBA" id="ARBA00022540"/>
    </source>
</evidence>